<sequence length="37" mass="4005">MLLNSPAIPQPTVPGIRLPQHGDDIEAFQLTDGDYAL</sequence>
<dbReference type="EMBL" id="FMSH01000113">
    <property type="protein sequence ID" value="SCU74778.1"/>
    <property type="molecule type" value="Genomic_DNA"/>
</dbReference>
<dbReference type="AlphaFoldDB" id="A0A1K0JA09"/>
<evidence type="ECO:0000256" key="1">
    <source>
        <dbReference type="SAM" id="MobiDB-lite"/>
    </source>
</evidence>
<gene>
    <name evidence="2" type="ORF">CNECB9_200005</name>
</gene>
<name>A0A1K0JA09_CUPNE</name>
<protein>
    <submittedName>
        <fullName evidence="2">Uncharacterized protein</fullName>
    </submittedName>
</protein>
<feature type="region of interest" description="Disordered" evidence="1">
    <location>
        <begin position="1"/>
        <end position="20"/>
    </location>
</feature>
<proteinExistence type="predicted"/>
<organism evidence="2">
    <name type="scientific">Cupriavidus necator</name>
    <name type="common">Alcaligenes eutrophus</name>
    <name type="synonym">Ralstonia eutropha</name>
    <dbReference type="NCBI Taxonomy" id="106590"/>
    <lineage>
        <taxon>Bacteria</taxon>
        <taxon>Pseudomonadati</taxon>
        <taxon>Pseudomonadota</taxon>
        <taxon>Betaproteobacteria</taxon>
        <taxon>Burkholderiales</taxon>
        <taxon>Burkholderiaceae</taxon>
        <taxon>Cupriavidus</taxon>
    </lineage>
</organism>
<accession>A0A1K0JA09</accession>
<reference evidence="2" key="1">
    <citation type="submission" date="2016-09" db="EMBL/GenBank/DDBJ databases">
        <authorList>
            <person name="Capua I."/>
            <person name="De Benedictis P."/>
            <person name="Joannis T."/>
            <person name="Lombin L.H."/>
            <person name="Cattoli G."/>
        </authorList>
    </citation>
    <scope>NUCLEOTIDE SEQUENCE</scope>
    <source>
        <strain evidence="2">B9</strain>
    </source>
</reference>
<evidence type="ECO:0000313" key="2">
    <source>
        <dbReference type="EMBL" id="SCU74778.1"/>
    </source>
</evidence>